<dbReference type="EMBL" id="AP028214">
    <property type="protein sequence ID" value="BEI90705.1"/>
    <property type="molecule type" value="Genomic_DNA"/>
</dbReference>
<name>A0AA48IBN7_9TREE</name>
<reference evidence="4" key="1">
    <citation type="journal article" date="2023" name="BMC Genomics">
        <title>Chromosome-level genome assemblies of Cutaneotrichosporon spp. (Trichosporonales, Basidiomycota) reveal imbalanced evolution between nucleotide sequences and chromosome synteny.</title>
        <authorList>
            <person name="Kobayashi Y."/>
            <person name="Kayamori A."/>
            <person name="Aoki K."/>
            <person name="Shiwa Y."/>
            <person name="Matsutani M."/>
            <person name="Fujita N."/>
            <person name="Sugita T."/>
            <person name="Iwasaki W."/>
            <person name="Tanaka N."/>
            <person name="Takashima M."/>
        </authorList>
    </citation>
    <scope>NUCLEOTIDE SEQUENCE</scope>
    <source>
        <strain evidence="4">HIS019</strain>
    </source>
</reference>
<dbReference type="InterPro" id="IPR001202">
    <property type="entry name" value="WW_dom"/>
</dbReference>
<protein>
    <recommendedName>
        <fullName evidence="3">WW domain-containing protein</fullName>
    </recommendedName>
</protein>
<evidence type="ECO:0000256" key="1">
    <source>
        <dbReference type="SAM" id="MobiDB-lite"/>
    </source>
</evidence>
<dbReference type="RefSeq" id="XP_060455970.1">
    <property type="nucleotide sequence ID" value="XM_060599259.1"/>
</dbReference>
<feature type="region of interest" description="Disordered" evidence="1">
    <location>
        <begin position="590"/>
        <end position="625"/>
    </location>
</feature>
<feature type="compositionally biased region" description="Low complexity" evidence="1">
    <location>
        <begin position="517"/>
        <end position="534"/>
    </location>
</feature>
<feature type="region of interest" description="Disordered" evidence="1">
    <location>
        <begin position="453"/>
        <end position="546"/>
    </location>
</feature>
<feature type="compositionally biased region" description="Polar residues" evidence="1">
    <location>
        <begin position="2105"/>
        <end position="2118"/>
    </location>
</feature>
<feature type="compositionally biased region" description="Basic residues" evidence="1">
    <location>
        <begin position="1932"/>
        <end position="1952"/>
    </location>
</feature>
<feature type="compositionally biased region" description="Acidic residues" evidence="1">
    <location>
        <begin position="2285"/>
        <end position="2296"/>
    </location>
</feature>
<feature type="domain" description="WW" evidence="3">
    <location>
        <begin position="9"/>
        <end position="45"/>
    </location>
</feature>
<feature type="compositionally biased region" description="Polar residues" evidence="1">
    <location>
        <begin position="2039"/>
        <end position="2049"/>
    </location>
</feature>
<keyword evidence="5" id="KW-1185">Reference proteome</keyword>
<accession>A0AA48IBN7</accession>
<feature type="region of interest" description="Disordered" evidence="1">
    <location>
        <begin position="1845"/>
        <end position="1988"/>
    </location>
</feature>
<feature type="region of interest" description="Disordered" evidence="1">
    <location>
        <begin position="704"/>
        <end position="746"/>
    </location>
</feature>
<dbReference type="Proteomes" id="UP001233271">
    <property type="component" value="Chromosome 3"/>
</dbReference>
<feature type="region of interest" description="Disordered" evidence="1">
    <location>
        <begin position="2007"/>
        <end position="2339"/>
    </location>
</feature>
<feature type="compositionally biased region" description="Acidic residues" evidence="1">
    <location>
        <begin position="1865"/>
        <end position="1880"/>
    </location>
</feature>
<feature type="transmembrane region" description="Helical" evidence="2">
    <location>
        <begin position="177"/>
        <end position="198"/>
    </location>
</feature>
<feature type="compositionally biased region" description="Acidic residues" evidence="1">
    <location>
        <begin position="2311"/>
        <end position="2336"/>
    </location>
</feature>
<dbReference type="GeneID" id="85494575"/>
<evidence type="ECO:0000256" key="2">
    <source>
        <dbReference type="SAM" id="Phobius"/>
    </source>
</evidence>
<dbReference type="KEGG" id="ccac:CcaHIS019_0307750"/>
<feature type="region of interest" description="Disordered" evidence="1">
    <location>
        <begin position="2395"/>
        <end position="2423"/>
    </location>
</feature>
<sequence>MSSNPDTRPLPDGWVTQLNTQYGTWFYVNTKAPGGPQSQWAHPADDKPPPHEFASPSGPPPSQNEKSSYNAEKSEYGQSSQQIPYDQQQQYAQQQQYQQPYQQTPPPQQEKRSFLSKLTGKSSGQQQGFPGGYGTPPPPGYAQPMGYGQQPMYGGYPQQGMYGQQPMMMQGGRRRPGMGAGGGMALGAGAGLLGGMMLGNAMSDNDGSYADGYQDGAGDFGGGGGDFGPMSKPKSFTDLNPDVLLHVADFLAPPTWALGVHWLNGPQPLLSNADIRALRSTCRHARDALPPPDLSPRIKNGFNVGAELRCWAQAPAGVLERAKRITLPSSDRRQDDLNFPTAQSRFDDFTTLLFRCPNLTTLDIAHSPFCVHDSYGLGMIRAFALTLPHNPSLSISTLSVALKCRVCALGLTRVLASWSIPSSRPSAAPFVSSKTSPSVTRTPITSKYAASAFTTPSTASSTRPLHATKVVPGTGTERRRSVAFATQNQTKEFAKDSPIVPETAPPPSIRSYSPATSSPLPSSDRASSPSGPRRPILKASDPSSIRVARTVREGSWANREPARRLVVGNHPKGMARGGSLAQLCDTAEDGVAGKLPSDDDVPGSDDSAGGADAPGGDGSDEESEEIECMHPTSLVSVILEGAEDLLTLEEAYCTLTAKMREVLYSIGPVTEDTQLHLDTVAEPISDEAPALVRAMTRDLSRLMGKVPQSEHSQSSTPFRGLQPETRPATARLPPSPSNTPSRRGYSEAEIRYRREASSVGAAALRFLAALFSSPRLFSAFSEADLIQLLEQVIMIPKTPVLPTPIPKRTYSLALSVMAHLRFPSRWVAQVQDKILDALDSAWNTLGNGGPPFAFKDSTMVKREAFHALSSLLRYYPEIMVPGYQRYLATSLRAVSATDIEMRRLASGAVSAFVKARYQLLADAELAVRFECDDHATLEWEDMRNLVRKSEQHTINFFKTMAKFSPKRFNDTRSDKGQQMRSEWSSLEAAFRSLVGKPEDVAWACSTWAAVATLLGSSYNSSPFVLHMDHIMDRSLQPSTNSVRPVLACTAWQHAIHAYLLAGSSCSISDGRMVRSFNPFIASSGQDVTARVNRIMFPFRTAVQEALNVDNFARALVEFPEFRNEKRWTWKRAEKPRKTAYMVSAGSIAPAIVYAYSTLALDHEDPTAKEVSRLSGLPSSDGVAPDLTPEELRLPRLDRTFELILLPILKQSFPICGVDPLKNQAWSILEAVTAEPPTPTPQRSIDRLLSWRYFNGDVVHLEATDPTLVQELIRAFEGDRIKPSEIPAWGKLWVAKRLGKLLTLFVDAFDGIGGINNLSSVEWVCNVDGIVLLPQTLSHVWTNLLCAMSITHVPEGAATPLFKIGLYAVTKTLLEIFDRDPVEYMPICLLNEDGHSTLSPSAIRLGVVMHLIRVAEEVLGERALGTVQIESPTQSRTLEEDEAFGNPTVAGHVLKHILRSKHLTQTMDDKTRERFRELVSWLLRIGSRQNTRMLGHVANAMPWIFENHERLHFDVWRTLSLAWIGAVDLQPADTAAKTNYTGDLLVSLLSCPFRSESSDSVWYNTPADEDLAAWDSLLETTVLRFRAKRVGSNFGVLETLAAHLEDFAAVSGDYVETKRRLASPTMLHCLAVASSKVSLVPTEHYHASHFSINENYVPVDFLSFISSVLDASYPAAEPGAVARLVNTVSDVFRALPANAVPDVLEPLRTSLVMWMKDEEKAAGGDLVHELDGLYIAILSAITLAIESGSMPASSATMNSLIDIYAPRLSCARSAAVPTAFQDFWRRSFQPAGRLEYSDDVAGFLQDVLTAVPGLIIVEGLYSDESQSCASDRFPFAGSVQPQIAEPAVTQDSEDIVPETQNSRGEYEEEADEAVDLSLDEAESPRPTPANPSTDSHTDYDADVSQSQPQLKRKPEVLIDSSPSSAGSTDVFGPKKRAKSTKTSRRRTRSKAARSRASSPGVGNDTVIFGTDIEDEPTPPRQSRDANRPESIFGKLLRRVPSIGSFFAEHVPASYELEDTDVDEDEPGNNTYESINEEHVGNNTYDESASQGDIVDELRKEPVQPEVVLSAPVVTDEPSPAEMDVESVEPPARKPTPAARVMRRSQSKQSTPSLEPTQVNSEPESQVESQSEPRRRSRRVANQSLAAEVRPTHSRKTPSVEPTIAEEPEPQLGVRPALPEPVTRLRSAEPASQPAAAQPEKGQSQRSTRSSARRKRESESIVEESANRRPKRLRTTASAPNPKTEAKDARSLRRERRQTVSRTTSAEPRSIEETPEVGEPKTQVGEPIEEEPAEEPAEGDQPIADVAAVGEPIEVDAPEEQLEPELEQEEQIEVDETPSDVGFSTVVKDLAGQLDLEEPADRSEAIPSAFQDAPSVLEDGPSAFLDALDRSEAIPSAFQDAPTPTRPALARIPGPASANEDEEDEEEVERLTAQHRLLATLDAAVGDDTALVNLDLTGAHAVLGYARRLHDAAMATLAAFAREGEASRLRRTRTL</sequence>
<dbReference type="SMART" id="SM00456">
    <property type="entry name" value="WW"/>
    <property type="match status" value="1"/>
</dbReference>
<feature type="region of interest" description="Disordered" evidence="1">
    <location>
        <begin position="28"/>
        <end position="147"/>
    </location>
</feature>
<keyword evidence="2" id="KW-0472">Membrane</keyword>
<feature type="compositionally biased region" description="Polar residues" evidence="1">
    <location>
        <begin position="63"/>
        <end position="80"/>
    </location>
</feature>
<gene>
    <name evidence="4" type="ORF">CcaverHIS019_0307750</name>
</gene>
<proteinExistence type="predicted"/>
<feature type="compositionally biased region" description="Low complexity" evidence="1">
    <location>
        <begin position="81"/>
        <end position="102"/>
    </location>
</feature>
<keyword evidence="2" id="KW-0812">Transmembrane</keyword>
<evidence type="ECO:0000313" key="5">
    <source>
        <dbReference type="Proteomes" id="UP001233271"/>
    </source>
</evidence>
<feature type="compositionally biased region" description="Low complexity" evidence="1">
    <location>
        <begin position="2186"/>
        <end position="2208"/>
    </location>
</feature>
<organism evidence="4 5">
    <name type="scientific">Cutaneotrichosporon cavernicola</name>
    <dbReference type="NCBI Taxonomy" id="279322"/>
    <lineage>
        <taxon>Eukaryota</taxon>
        <taxon>Fungi</taxon>
        <taxon>Dikarya</taxon>
        <taxon>Basidiomycota</taxon>
        <taxon>Agaricomycotina</taxon>
        <taxon>Tremellomycetes</taxon>
        <taxon>Trichosporonales</taxon>
        <taxon>Trichosporonaceae</taxon>
        <taxon>Cutaneotrichosporon</taxon>
    </lineage>
</organism>
<keyword evidence="2" id="KW-1133">Transmembrane helix</keyword>
<feature type="compositionally biased region" description="Low complexity" evidence="1">
    <location>
        <begin position="453"/>
        <end position="462"/>
    </location>
</feature>
<feature type="compositionally biased region" description="Low complexity" evidence="1">
    <location>
        <begin position="2119"/>
        <end position="2128"/>
    </location>
</feature>
<evidence type="ECO:0000259" key="3">
    <source>
        <dbReference type="SMART" id="SM00456"/>
    </source>
</evidence>
<feature type="compositionally biased region" description="Acidic residues" evidence="1">
    <location>
        <begin position="2014"/>
        <end position="2025"/>
    </location>
</feature>
<evidence type="ECO:0000313" key="4">
    <source>
        <dbReference type="EMBL" id="BEI90705.1"/>
    </source>
</evidence>